<evidence type="ECO:0000259" key="11">
    <source>
        <dbReference type="Pfam" id="PF02463"/>
    </source>
</evidence>
<dbReference type="GO" id="GO:0043590">
    <property type="term" value="C:bacterial nucleoid"/>
    <property type="evidence" value="ECO:0007669"/>
    <property type="project" value="TreeGrafter"/>
</dbReference>
<evidence type="ECO:0000256" key="6">
    <source>
        <dbReference type="ARBA" id="ARBA00022840"/>
    </source>
</evidence>
<keyword evidence="10" id="KW-0175">Coiled coil</keyword>
<dbReference type="Gene3D" id="3.40.50.300">
    <property type="entry name" value="P-loop containing nucleotide triphosphate hydrolases"/>
    <property type="match status" value="2"/>
</dbReference>
<sequence length="567" mass="61250">MLERLSVRGLGIISAVEIDLDEGFSALTGETGAGKSLLVESLKLLGGQRAQSDMVRTGDDRLWVEGVFTNEPDSPLAAILDDLGIPRSDAVVLRREVTRGGRGRAWVNDVTVTAGALQRISPHLLSIHGQHEQHGLADADVQRRLVDDFGSHEELLEETARCFASWSEAAAELERLQKQQASRRDRLDTISFQLQEIDGVGPMEGEDDELRRRRLVLRSAAQLADLSSSLLDRLSEGESSVVDGLARAEREVAAIAECGVPLEGGIERLGEARVHVEEVVREVQALGDDANADPGELESTESRLHVLEQLMLKYGSSLSDVLAHQDDLIRERGELESVEERVDRAAAAADRALADFDTSAAALDEARSATGEELATAVEEVLARLAMDGTRLQFQWQPRADASSSLMRSGDPVAFDADGVDECVLMIAANPGEEPRPMARIASGGELSRVHLAIRTVLRKRRSTGGLSLLFDEVDSGLGGATAAALAELLADLAVDDQVLVVTHLPQVAAKAYNHFRIEKVVEEGRATTRVAPLDGGEREAEVARMLAGGELTESARAHARVLLERR</sequence>
<feature type="domain" description="RecF/RecN/SMC N-terminal" evidence="11">
    <location>
        <begin position="2"/>
        <end position="521"/>
    </location>
</feature>
<dbReference type="AlphaFoldDB" id="A0A8J7CEJ9"/>
<dbReference type="InterPro" id="IPR027417">
    <property type="entry name" value="P-loop_NTPase"/>
</dbReference>
<name>A0A8J7CEJ9_9BACT</name>
<evidence type="ECO:0000256" key="3">
    <source>
        <dbReference type="ARBA" id="ARBA00021315"/>
    </source>
</evidence>
<evidence type="ECO:0000256" key="7">
    <source>
        <dbReference type="ARBA" id="ARBA00023204"/>
    </source>
</evidence>
<dbReference type="PANTHER" id="PTHR11059">
    <property type="entry name" value="DNA REPAIR PROTEIN RECN"/>
    <property type="match status" value="1"/>
</dbReference>
<evidence type="ECO:0000256" key="5">
    <source>
        <dbReference type="ARBA" id="ARBA00022763"/>
    </source>
</evidence>
<dbReference type="EMBL" id="JACXWA010000062">
    <property type="protein sequence ID" value="MBD3870437.1"/>
    <property type="molecule type" value="Genomic_DNA"/>
</dbReference>
<accession>A0A8J7CEJ9</accession>
<dbReference type="SUPFAM" id="SSF52540">
    <property type="entry name" value="P-loop containing nucleoside triphosphate hydrolases"/>
    <property type="match status" value="2"/>
</dbReference>
<evidence type="ECO:0000256" key="10">
    <source>
        <dbReference type="SAM" id="Coils"/>
    </source>
</evidence>
<dbReference type="GO" id="GO:0006281">
    <property type="term" value="P:DNA repair"/>
    <property type="evidence" value="ECO:0007669"/>
    <property type="project" value="UniProtKB-KW"/>
</dbReference>
<evidence type="ECO:0000256" key="8">
    <source>
        <dbReference type="ARBA" id="ARBA00033408"/>
    </source>
</evidence>
<organism evidence="12 13">
    <name type="scientific">Candidatus Sulfomarinibacter kjeldsenii</name>
    <dbReference type="NCBI Taxonomy" id="2885994"/>
    <lineage>
        <taxon>Bacteria</taxon>
        <taxon>Pseudomonadati</taxon>
        <taxon>Acidobacteriota</taxon>
        <taxon>Thermoanaerobaculia</taxon>
        <taxon>Thermoanaerobaculales</taxon>
        <taxon>Candidatus Sulfomarinibacteraceae</taxon>
        <taxon>Candidatus Sulfomarinibacter</taxon>
    </lineage>
</organism>
<keyword evidence="4" id="KW-0547">Nucleotide-binding</keyword>
<gene>
    <name evidence="12" type="primary">recN</name>
    <name evidence="12" type="ORF">IFJ97_03645</name>
</gene>
<keyword evidence="7 9" id="KW-0234">DNA repair</keyword>
<dbReference type="GO" id="GO:0006310">
    <property type="term" value="P:DNA recombination"/>
    <property type="evidence" value="ECO:0007669"/>
    <property type="project" value="InterPro"/>
</dbReference>
<dbReference type="InterPro" id="IPR003395">
    <property type="entry name" value="RecF/RecN/SMC_N"/>
</dbReference>
<dbReference type="GO" id="GO:0005524">
    <property type="term" value="F:ATP binding"/>
    <property type="evidence" value="ECO:0007669"/>
    <property type="project" value="UniProtKB-KW"/>
</dbReference>
<dbReference type="PIRSF" id="PIRSF003128">
    <property type="entry name" value="RecN"/>
    <property type="match status" value="1"/>
</dbReference>
<feature type="coiled-coil region" evidence="10">
    <location>
        <begin position="328"/>
        <end position="355"/>
    </location>
</feature>
<dbReference type="GO" id="GO:0009432">
    <property type="term" value="P:SOS response"/>
    <property type="evidence" value="ECO:0007669"/>
    <property type="project" value="TreeGrafter"/>
</dbReference>
<comment type="function">
    <text evidence="1 9">May be involved in recombinational repair of damaged DNA.</text>
</comment>
<dbReference type="NCBIfam" id="TIGR00634">
    <property type="entry name" value="recN"/>
    <property type="match status" value="1"/>
</dbReference>
<dbReference type="InterPro" id="IPR004604">
    <property type="entry name" value="DNA_recomb/repair_RecN"/>
</dbReference>
<keyword evidence="6" id="KW-0067">ATP-binding</keyword>
<evidence type="ECO:0000256" key="4">
    <source>
        <dbReference type="ARBA" id="ARBA00022741"/>
    </source>
</evidence>
<evidence type="ECO:0000313" key="13">
    <source>
        <dbReference type="Proteomes" id="UP000598633"/>
    </source>
</evidence>
<dbReference type="CDD" id="cd03241">
    <property type="entry name" value="ABC_RecN"/>
    <property type="match status" value="1"/>
</dbReference>
<comment type="caution">
    <text evidence="12">The sequence shown here is derived from an EMBL/GenBank/DDBJ whole genome shotgun (WGS) entry which is preliminary data.</text>
</comment>
<comment type="similarity">
    <text evidence="2 9">Belongs to the RecN family.</text>
</comment>
<reference evidence="12 13" key="1">
    <citation type="submission" date="2020-08" db="EMBL/GenBank/DDBJ databases">
        <title>Acidobacteriota in marine sediments use diverse sulfur dissimilation pathways.</title>
        <authorList>
            <person name="Wasmund K."/>
        </authorList>
    </citation>
    <scope>NUCLEOTIDE SEQUENCE [LARGE SCALE GENOMIC DNA]</scope>
    <source>
        <strain evidence="12">MAG AM3-A</strain>
    </source>
</reference>
<evidence type="ECO:0000256" key="1">
    <source>
        <dbReference type="ARBA" id="ARBA00003618"/>
    </source>
</evidence>
<proteinExistence type="inferred from homology"/>
<evidence type="ECO:0000256" key="9">
    <source>
        <dbReference type="PIRNR" id="PIRNR003128"/>
    </source>
</evidence>
<dbReference type="Pfam" id="PF02463">
    <property type="entry name" value="SMC_N"/>
    <property type="match status" value="1"/>
</dbReference>
<dbReference type="PANTHER" id="PTHR11059:SF0">
    <property type="entry name" value="DNA REPAIR PROTEIN RECN"/>
    <property type="match status" value="1"/>
</dbReference>
<evidence type="ECO:0000256" key="2">
    <source>
        <dbReference type="ARBA" id="ARBA00009441"/>
    </source>
</evidence>
<dbReference type="Proteomes" id="UP000598633">
    <property type="component" value="Unassembled WGS sequence"/>
</dbReference>
<protein>
    <recommendedName>
        <fullName evidence="3 9">DNA repair protein RecN</fullName>
    </recommendedName>
    <alternativeName>
        <fullName evidence="8 9">Recombination protein N</fullName>
    </alternativeName>
</protein>
<keyword evidence="5 9" id="KW-0227">DNA damage</keyword>
<evidence type="ECO:0000313" key="12">
    <source>
        <dbReference type="EMBL" id="MBD3870437.1"/>
    </source>
</evidence>